<reference evidence="2 3" key="1">
    <citation type="submission" date="2018-03" db="EMBL/GenBank/DDBJ databases">
        <title>Genomic Encyclopedia of Type Strains, Phase III (KMG-III): the genomes of soil and plant-associated and newly described type strains.</title>
        <authorList>
            <person name="Whitman W."/>
        </authorList>
    </citation>
    <scope>NUCLEOTIDE SEQUENCE [LARGE SCALE GENOMIC DNA]</scope>
    <source>
        <strain evidence="2 3">CGMCC 4.7104</strain>
    </source>
</reference>
<feature type="transmembrane region" description="Helical" evidence="1">
    <location>
        <begin position="83"/>
        <end position="104"/>
    </location>
</feature>
<evidence type="ECO:0000313" key="3">
    <source>
        <dbReference type="Proteomes" id="UP000238312"/>
    </source>
</evidence>
<dbReference type="EMBL" id="PVNG01000058">
    <property type="protein sequence ID" value="PRX43211.1"/>
    <property type="molecule type" value="Genomic_DNA"/>
</dbReference>
<gene>
    <name evidence="2" type="ORF">B0I32_15810</name>
</gene>
<feature type="transmembrane region" description="Helical" evidence="1">
    <location>
        <begin position="52"/>
        <end position="71"/>
    </location>
</feature>
<keyword evidence="3" id="KW-1185">Reference proteome</keyword>
<keyword evidence="1" id="KW-1133">Transmembrane helix</keyword>
<dbReference type="AlphaFoldDB" id="A0A2T0LKC9"/>
<keyword evidence="1" id="KW-0812">Transmembrane</keyword>
<protein>
    <submittedName>
        <fullName evidence="2">Uncharacterized protein</fullName>
    </submittedName>
</protein>
<keyword evidence="1" id="KW-0472">Membrane</keyword>
<feature type="transmembrane region" description="Helical" evidence="1">
    <location>
        <begin position="12"/>
        <end position="32"/>
    </location>
</feature>
<sequence>MVGTIVGAVEGAISWSASGIGIAIYHMLAMWVVPVPLGAALAYRARLPHWGVAALAGPLTFAFLIQALNALMPNPSLFDLPEACYAFPFVLAAAISYAAAAWAASDRASWLSRAAAAVAICASVVAVLQGRVAVADWYKERALENLDIPLLALDLPGYRFDYSWIIRSPGGRLDDVGLDLGYHNGDSKPSITILPAFHRTPETWCTEQPVDVPQLACRTLPGGNVLQVGDHGMSLYARQGDALIRVVGTSEAEVRTILAHLRPASPASLARV</sequence>
<organism evidence="2 3">
    <name type="scientific">Nonomuraea fuscirosea</name>
    <dbReference type="NCBI Taxonomy" id="1291556"/>
    <lineage>
        <taxon>Bacteria</taxon>
        <taxon>Bacillati</taxon>
        <taxon>Actinomycetota</taxon>
        <taxon>Actinomycetes</taxon>
        <taxon>Streptosporangiales</taxon>
        <taxon>Streptosporangiaceae</taxon>
        <taxon>Nonomuraea</taxon>
    </lineage>
</organism>
<evidence type="ECO:0000313" key="2">
    <source>
        <dbReference type="EMBL" id="PRX43211.1"/>
    </source>
</evidence>
<name>A0A2T0LKC9_9ACTN</name>
<feature type="transmembrane region" description="Helical" evidence="1">
    <location>
        <begin position="110"/>
        <end position="128"/>
    </location>
</feature>
<evidence type="ECO:0000256" key="1">
    <source>
        <dbReference type="SAM" id="Phobius"/>
    </source>
</evidence>
<dbReference type="Proteomes" id="UP000238312">
    <property type="component" value="Unassembled WGS sequence"/>
</dbReference>
<accession>A0A2T0LKC9</accession>
<proteinExistence type="predicted"/>
<comment type="caution">
    <text evidence="2">The sequence shown here is derived from an EMBL/GenBank/DDBJ whole genome shotgun (WGS) entry which is preliminary data.</text>
</comment>